<evidence type="ECO:0000313" key="2">
    <source>
        <dbReference type="Proteomes" id="UP001054945"/>
    </source>
</evidence>
<organism evidence="1 2">
    <name type="scientific">Caerostris extrusa</name>
    <name type="common">Bark spider</name>
    <name type="synonym">Caerostris bankana</name>
    <dbReference type="NCBI Taxonomy" id="172846"/>
    <lineage>
        <taxon>Eukaryota</taxon>
        <taxon>Metazoa</taxon>
        <taxon>Ecdysozoa</taxon>
        <taxon>Arthropoda</taxon>
        <taxon>Chelicerata</taxon>
        <taxon>Arachnida</taxon>
        <taxon>Araneae</taxon>
        <taxon>Araneomorphae</taxon>
        <taxon>Entelegynae</taxon>
        <taxon>Araneoidea</taxon>
        <taxon>Araneidae</taxon>
        <taxon>Caerostris</taxon>
    </lineage>
</organism>
<dbReference type="EMBL" id="BPLR01015857">
    <property type="protein sequence ID" value="GIY79199.1"/>
    <property type="molecule type" value="Genomic_DNA"/>
</dbReference>
<sequence length="128" mass="14862">MISLYDHRETQERNLRNVRGNHKNFKILIELWRIDKCSPFFTRTNLVLGCSETLVTNCLYPLSGGRDCDNVHSVQCTSIARRQERKDAAPLAEPSFNDFLLLVKRMDSVKAKRETKNLRLSSEAQVMY</sequence>
<comment type="caution">
    <text evidence="1">The sequence shown here is derived from an EMBL/GenBank/DDBJ whole genome shotgun (WGS) entry which is preliminary data.</text>
</comment>
<protein>
    <submittedName>
        <fullName evidence="1">Uncharacterized protein</fullName>
    </submittedName>
</protein>
<evidence type="ECO:0000313" key="1">
    <source>
        <dbReference type="EMBL" id="GIY79199.1"/>
    </source>
</evidence>
<name>A0AAV4WBE0_CAEEX</name>
<accession>A0AAV4WBE0</accession>
<proteinExistence type="predicted"/>
<gene>
    <name evidence="1" type="ORF">CEXT_15491</name>
</gene>
<reference evidence="1 2" key="1">
    <citation type="submission" date="2021-06" db="EMBL/GenBank/DDBJ databases">
        <title>Caerostris extrusa draft genome.</title>
        <authorList>
            <person name="Kono N."/>
            <person name="Arakawa K."/>
        </authorList>
    </citation>
    <scope>NUCLEOTIDE SEQUENCE [LARGE SCALE GENOMIC DNA]</scope>
</reference>
<dbReference type="AlphaFoldDB" id="A0AAV4WBE0"/>
<keyword evidence="2" id="KW-1185">Reference proteome</keyword>
<dbReference type="Proteomes" id="UP001054945">
    <property type="component" value="Unassembled WGS sequence"/>
</dbReference>